<comment type="caution">
    <text evidence="4">The sequence shown here is derived from an EMBL/GenBank/DDBJ whole genome shotgun (WGS) entry which is preliminary data.</text>
</comment>
<dbReference type="InterPro" id="IPR026082">
    <property type="entry name" value="ABCA"/>
</dbReference>
<dbReference type="Proteomes" id="UP000266196">
    <property type="component" value="Unassembled WGS sequence"/>
</dbReference>
<dbReference type="AlphaFoldDB" id="A0A397EV93"/>
<dbReference type="EMBL" id="QUTE01014502">
    <property type="protein sequence ID" value="RHZ02144.1"/>
    <property type="molecule type" value="Genomic_DNA"/>
</dbReference>
<keyword evidence="3" id="KW-0472">Membrane</keyword>
<organism evidence="4 5">
    <name type="scientific">Aphanomyces astaci</name>
    <name type="common">Crayfish plague agent</name>
    <dbReference type="NCBI Taxonomy" id="112090"/>
    <lineage>
        <taxon>Eukaryota</taxon>
        <taxon>Sar</taxon>
        <taxon>Stramenopiles</taxon>
        <taxon>Oomycota</taxon>
        <taxon>Saprolegniomycetes</taxon>
        <taxon>Saprolegniales</taxon>
        <taxon>Verrucalvaceae</taxon>
        <taxon>Aphanomyces</taxon>
    </lineage>
</organism>
<dbReference type="GO" id="GO:0140359">
    <property type="term" value="F:ABC-type transporter activity"/>
    <property type="evidence" value="ECO:0007669"/>
    <property type="project" value="InterPro"/>
</dbReference>
<dbReference type="PANTHER" id="PTHR19229">
    <property type="entry name" value="ATP-BINDING CASSETTE TRANSPORTER SUBFAMILY A ABCA"/>
    <property type="match status" value="1"/>
</dbReference>
<dbReference type="PANTHER" id="PTHR19229:SF36">
    <property type="entry name" value="ATP-BINDING CASSETTE SUB-FAMILY A MEMBER 2"/>
    <property type="match status" value="1"/>
</dbReference>
<dbReference type="VEuPathDB" id="FungiDB:H257_12833"/>
<gene>
    <name evidence="4" type="ORF">DYB31_003301</name>
</gene>
<dbReference type="GO" id="GO:0016020">
    <property type="term" value="C:membrane"/>
    <property type="evidence" value="ECO:0007669"/>
    <property type="project" value="InterPro"/>
</dbReference>
<proteinExistence type="predicted"/>
<evidence type="ECO:0000313" key="4">
    <source>
        <dbReference type="EMBL" id="RHZ02144.1"/>
    </source>
</evidence>
<keyword evidence="1" id="KW-0813">Transport</keyword>
<accession>A0A397EV93</accession>
<name>A0A397EV93_APHAT</name>
<dbReference type="GO" id="GO:0005319">
    <property type="term" value="F:lipid transporter activity"/>
    <property type="evidence" value="ECO:0007669"/>
    <property type="project" value="TreeGrafter"/>
</dbReference>
<reference evidence="4 5" key="1">
    <citation type="submission" date="2018-08" db="EMBL/GenBank/DDBJ databases">
        <title>Aphanomyces genome sequencing and annotation.</title>
        <authorList>
            <person name="Minardi D."/>
            <person name="Oidtmann B."/>
            <person name="Van Der Giezen M."/>
            <person name="Studholme D.J."/>
        </authorList>
    </citation>
    <scope>NUCLEOTIDE SEQUENCE [LARGE SCALE GENOMIC DNA]</scope>
    <source>
        <strain evidence="4 5">197901</strain>
    </source>
</reference>
<keyword evidence="3" id="KW-1133">Transmembrane helix</keyword>
<keyword evidence="2" id="KW-0677">Repeat</keyword>
<protein>
    <submittedName>
        <fullName evidence="4">Uncharacterized protein</fullName>
    </submittedName>
</protein>
<evidence type="ECO:0000313" key="5">
    <source>
        <dbReference type="Proteomes" id="UP000266196"/>
    </source>
</evidence>
<feature type="transmembrane region" description="Helical" evidence="3">
    <location>
        <begin position="302"/>
        <end position="325"/>
    </location>
</feature>
<evidence type="ECO:0000256" key="2">
    <source>
        <dbReference type="ARBA" id="ARBA00022737"/>
    </source>
</evidence>
<sequence>MDPYSRRSTWETNMNHRQNRITKLTTHFMDEADTLGDRIAIMAEGGLRCCGSSLFLKNRYGASYTFSHVKVTGGVRRGGAHGFLQAVHNSRSSHVKVTGGVRRGGAHGFLQAVHNSRSYQLGLSAYLQPPPPMAANPPGDDTAVFSIDKGVQAEAGRIARGDTAWGTNILGDCSTKMFDNVAFPAQEDPFRKALATAGTTLASPECTVDLLPSDKAKCNLQLQLTTPRTEVVFEMTPMRSVVADRLQQLRSGVDALCNEYVLQWRVQAATKRMPLATTGQVQLPGGSLKCDKGPRTRRRLSLYMLAGVSLLCSFGGGVALGLAIAPEKGAPPVGVRVTMTSGDGQSGYSVELTSKDVQSLSTGQKCLGGLESTERLAPAE</sequence>
<keyword evidence="3" id="KW-0812">Transmembrane</keyword>
<evidence type="ECO:0000256" key="1">
    <source>
        <dbReference type="ARBA" id="ARBA00022448"/>
    </source>
</evidence>
<evidence type="ECO:0000256" key="3">
    <source>
        <dbReference type="SAM" id="Phobius"/>
    </source>
</evidence>